<comment type="caution">
    <text evidence="10">The sequence shown here is derived from an EMBL/GenBank/DDBJ whole genome shotgun (WGS) entry which is preliminary data.</text>
</comment>
<feature type="transmembrane region" description="Helical" evidence="7">
    <location>
        <begin position="418"/>
        <end position="439"/>
    </location>
</feature>
<dbReference type="Pfam" id="PF02687">
    <property type="entry name" value="FtsX"/>
    <property type="match status" value="2"/>
</dbReference>
<feature type="transmembrane region" description="Helical" evidence="7">
    <location>
        <begin position="277"/>
        <end position="299"/>
    </location>
</feature>
<dbReference type="PANTHER" id="PTHR30572">
    <property type="entry name" value="MEMBRANE COMPONENT OF TRANSPORTER-RELATED"/>
    <property type="match status" value="1"/>
</dbReference>
<evidence type="ECO:0000313" key="10">
    <source>
        <dbReference type="EMBL" id="MCU7548575.1"/>
    </source>
</evidence>
<evidence type="ECO:0000256" key="4">
    <source>
        <dbReference type="ARBA" id="ARBA00022989"/>
    </source>
</evidence>
<comment type="subcellular location">
    <subcellularLocation>
        <location evidence="1">Cell membrane</location>
        <topology evidence="1">Multi-pass membrane protein</topology>
    </subcellularLocation>
</comment>
<organism evidence="10 11">
    <name type="scientific">Paraflavisolibacter caeni</name>
    <dbReference type="NCBI Taxonomy" id="2982496"/>
    <lineage>
        <taxon>Bacteria</taxon>
        <taxon>Pseudomonadati</taxon>
        <taxon>Bacteroidota</taxon>
        <taxon>Chitinophagia</taxon>
        <taxon>Chitinophagales</taxon>
        <taxon>Chitinophagaceae</taxon>
        <taxon>Paraflavisolibacter</taxon>
    </lineage>
</organism>
<dbReference type="Proteomes" id="UP001155483">
    <property type="component" value="Unassembled WGS sequence"/>
</dbReference>
<dbReference type="EMBL" id="JAOTIF010000002">
    <property type="protein sequence ID" value="MCU7548575.1"/>
    <property type="molecule type" value="Genomic_DNA"/>
</dbReference>
<evidence type="ECO:0000256" key="6">
    <source>
        <dbReference type="ARBA" id="ARBA00038076"/>
    </source>
</evidence>
<evidence type="ECO:0000256" key="5">
    <source>
        <dbReference type="ARBA" id="ARBA00023136"/>
    </source>
</evidence>
<dbReference type="InterPro" id="IPR050250">
    <property type="entry name" value="Macrolide_Exporter_MacB"/>
</dbReference>
<feature type="transmembrane region" description="Helical" evidence="7">
    <location>
        <begin position="743"/>
        <end position="764"/>
    </location>
</feature>
<dbReference type="InterPro" id="IPR025857">
    <property type="entry name" value="MacB_PCD"/>
</dbReference>
<keyword evidence="11" id="KW-1185">Reference proteome</keyword>
<evidence type="ECO:0000259" key="8">
    <source>
        <dbReference type="Pfam" id="PF02687"/>
    </source>
</evidence>
<feature type="domain" description="MacB-like periplasmic core" evidence="9">
    <location>
        <begin position="20"/>
        <end position="238"/>
    </location>
</feature>
<evidence type="ECO:0000256" key="3">
    <source>
        <dbReference type="ARBA" id="ARBA00022692"/>
    </source>
</evidence>
<feature type="domain" description="ABC3 transporter permease C-terminal" evidence="8">
    <location>
        <begin position="283"/>
        <end position="388"/>
    </location>
</feature>
<protein>
    <submittedName>
        <fullName evidence="10">ABC transporter permease</fullName>
    </submittedName>
</protein>
<keyword evidence="2" id="KW-1003">Cell membrane</keyword>
<sequence length="783" mass="87396">MFRNYLKTAWRYLLKSKLHSILNIAGLATGMAVALLAGLWVWDELSYNSNFKHQSHLAQVMLNQTYKGETYTGETIAMPLGDALRTQYSGDFKHVSLGSWNNELIVAAGDVKLPSRGMWVQHEFPEMFTLNMVKGRRDVLKDPSFILLSQSLAKALFGKADPINKVVRIDNRLNLSVGGIYEDLPHNSSFYDVKLLLPWGNNENWLGKQTAWSNHCGVLFVQLNEGADIDKTTAKIKNVPTPHIKDFKEEIMLHPFSKLHLYTEFKNGKAVGGRIQLVHMVGVIGFFVLFLACINFMNLSTAKSGKRAKEVGVRKTVGSLRRQLIGQFLGESIFMATLAFLLSIILVQLSLPFFNDLSDKQMAIPWSWPLFWLLAAGLTLITGIVSGSYPAFYLSAFDPIKVLKGVFKAGPMASLPRKVLVVLQFTVSISLIIGTIIVFRQIQYAKSRPAGFARNGLITVPLTDDLKKHFDAIRNDLLQTGAVENMAGSSQPASHFSNNNSIDWKGKDPGLVVYYRNVNVTHDFGKTIGWQIKEGRDFSKSFPSDSGSVILNETGAKMTGLKNPVGELIKFEGKTYQIIGIVKDMLTQSPYEPMEPSIFICGGWMGIITMRIKPTIPVSDALNRIESVFKKYNQGDPLEFKFVDDEYAKKYSNEVRIGNLAAFFAILAIFISCLGLFGLASFIAEQRTKEIGIRKVLGASVFNLWKMQSKEFVGLVMTACLVAVPLAWYFLNDWLQNYQYRTSISWWIFAVTVSGVLGITLLTVSFQAIKASIANPVNSLKTE</sequence>
<feature type="transmembrane region" description="Helical" evidence="7">
    <location>
        <begin position="328"/>
        <end position="351"/>
    </location>
</feature>
<feature type="transmembrane region" description="Helical" evidence="7">
    <location>
        <begin position="371"/>
        <end position="397"/>
    </location>
</feature>
<dbReference type="RefSeq" id="WP_279296022.1">
    <property type="nucleotide sequence ID" value="NZ_JAOTIF010000002.1"/>
</dbReference>
<evidence type="ECO:0000259" key="9">
    <source>
        <dbReference type="Pfam" id="PF12704"/>
    </source>
</evidence>
<evidence type="ECO:0000256" key="2">
    <source>
        <dbReference type="ARBA" id="ARBA00022475"/>
    </source>
</evidence>
<evidence type="ECO:0000256" key="1">
    <source>
        <dbReference type="ARBA" id="ARBA00004651"/>
    </source>
</evidence>
<reference evidence="10" key="2">
    <citation type="submission" date="2023-04" db="EMBL/GenBank/DDBJ databases">
        <title>Paracnuella aquatica gen. nov., sp. nov., a member of the family Chitinophagaceae isolated from a hot spring.</title>
        <authorList>
            <person name="Wang C."/>
        </authorList>
    </citation>
    <scope>NUCLEOTIDE SEQUENCE</scope>
    <source>
        <strain evidence="10">LB-8</strain>
    </source>
</reference>
<reference evidence="10" key="1">
    <citation type="submission" date="2022-09" db="EMBL/GenBank/DDBJ databases">
        <authorList>
            <person name="Yuan C."/>
            <person name="Ke Z."/>
        </authorList>
    </citation>
    <scope>NUCLEOTIDE SEQUENCE</scope>
    <source>
        <strain evidence="10">LB-8</strain>
    </source>
</reference>
<dbReference type="AlphaFoldDB" id="A0A9X2XU29"/>
<comment type="similarity">
    <text evidence="6">Belongs to the ABC-4 integral membrane protein family.</text>
</comment>
<dbReference type="GO" id="GO:0022857">
    <property type="term" value="F:transmembrane transporter activity"/>
    <property type="evidence" value="ECO:0007669"/>
    <property type="project" value="TreeGrafter"/>
</dbReference>
<keyword evidence="4 7" id="KW-1133">Transmembrane helix</keyword>
<keyword evidence="5 7" id="KW-0472">Membrane</keyword>
<name>A0A9X2XU29_9BACT</name>
<feature type="domain" description="ABC3 transporter permease C-terminal" evidence="8">
    <location>
        <begin position="663"/>
        <end position="776"/>
    </location>
</feature>
<feature type="domain" description="MacB-like periplasmic core" evidence="9">
    <location>
        <begin position="470"/>
        <end position="589"/>
    </location>
</feature>
<feature type="transmembrane region" description="Helical" evidence="7">
    <location>
        <begin position="21"/>
        <end position="42"/>
    </location>
</feature>
<dbReference type="InterPro" id="IPR003838">
    <property type="entry name" value="ABC3_permease_C"/>
</dbReference>
<keyword evidence="3 7" id="KW-0812">Transmembrane</keyword>
<dbReference type="Pfam" id="PF12704">
    <property type="entry name" value="MacB_PCD"/>
    <property type="match status" value="2"/>
</dbReference>
<evidence type="ECO:0000313" key="11">
    <source>
        <dbReference type="Proteomes" id="UP001155483"/>
    </source>
</evidence>
<proteinExistence type="inferred from homology"/>
<feature type="transmembrane region" description="Helical" evidence="7">
    <location>
        <begin position="712"/>
        <end position="731"/>
    </location>
</feature>
<feature type="transmembrane region" description="Helical" evidence="7">
    <location>
        <begin position="660"/>
        <end position="684"/>
    </location>
</feature>
<dbReference type="GO" id="GO:0005886">
    <property type="term" value="C:plasma membrane"/>
    <property type="evidence" value="ECO:0007669"/>
    <property type="project" value="UniProtKB-SubCell"/>
</dbReference>
<accession>A0A9X2XU29</accession>
<evidence type="ECO:0000256" key="7">
    <source>
        <dbReference type="SAM" id="Phobius"/>
    </source>
</evidence>
<gene>
    <name evidence="10" type="ORF">OCK74_05575</name>
</gene>
<dbReference type="PANTHER" id="PTHR30572:SF4">
    <property type="entry name" value="ABC TRANSPORTER PERMEASE YTRF"/>
    <property type="match status" value="1"/>
</dbReference>